<name>A0ABR1BRP3_NECAM</name>
<dbReference type="InterPro" id="IPR056499">
    <property type="entry name" value="Beta-prop_HPS5-like"/>
</dbReference>
<dbReference type="SMART" id="SM00184">
    <property type="entry name" value="RING"/>
    <property type="match status" value="1"/>
</dbReference>
<gene>
    <name evidence="7" type="primary">Necator_chrI.g1696</name>
    <name evidence="7" type="ORF">RB195_005570</name>
</gene>
<organism evidence="7 8">
    <name type="scientific">Necator americanus</name>
    <name type="common">Human hookworm</name>
    <dbReference type="NCBI Taxonomy" id="51031"/>
    <lineage>
        <taxon>Eukaryota</taxon>
        <taxon>Metazoa</taxon>
        <taxon>Ecdysozoa</taxon>
        <taxon>Nematoda</taxon>
        <taxon>Chromadorea</taxon>
        <taxon>Rhabditida</taxon>
        <taxon>Rhabditina</taxon>
        <taxon>Rhabditomorpha</taxon>
        <taxon>Strongyloidea</taxon>
        <taxon>Ancylostomatidae</taxon>
        <taxon>Bunostominae</taxon>
        <taxon>Necator</taxon>
    </lineage>
</organism>
<evidence type="ECO:0000259" key="6">
    <source>
        <dbReference type="PROSITE" id="PS50089"/>
    </source>
</evidence>
<dbReference type="Pfam" id="PF23756">
    <property type="entry name" value="Beta-prop_HPS5"/>
    <property type="match status" value="1"/>
</dbReference>
<sequence length="1064" mass="116551">MDHPSSSTSLPATSDAVRAVPTHFLAELFTLDHLMMTSSSSKRSRLTCIAVSQHFLFLGTSTGGVSAYSRYTSARKRIKSPSGPYHFINTKDGPVSALCVNSQEGLVAVGNDSGRVHIVSLTTSSPSPVIQTLTRDTRKLDKVTSLAWADDSKKLYSGHANGVVMAHHLGTKSPFRTACSVVATFSEGEIVQLDVSGSQLLISTQHATYVYDTEEKTTTQVGKKPRKGRMGACFFPMPGTSHVNKSAFVLAARPNGRVWEANVAGVVYKTHQLRENTAVPRPPVISSRNDYACDMTAVGLVTGNSNDDVQLGVLKRIGVDGTPFIVSSSGSRLIIFDVDQSKIILVNDLEEEIRSFCVCGTDVFVVFRSLPIPRKYTLCDRDTVVKKLLAKSLFVQSAQFILSCKDSVWPEEVLSQAADALAKNSGKTEMERLRIELRQLIEKQKSEYDNDDRNKATVAPSHPICVRLPSGIHRVVNKRSEHIDESPVQERNPPQKRRIRSSSCTEKRSSYPMAAKRKSFPQDVLEHQFKSVLGSHSRIVSSESLRTLLQLKSRDMVDAVKFVPTITIGNAAKSLAALAIATPINFSCLVPAEGRTISSDENQSTKRRTGPSIVKAVRPCKVKPVASVRPLLSRQSEKAEVERPLNQDHQCNRDNSNDIETSPDLGTTDCVIAVNDGENNVNLNFVMERLAQIQTQTVNSDNTSATLTIENAKQISLSIPSSSSDCCKECKIHRSWLAAAMMAKVCKQIKIRTNQFSAGAVPSAHNDWRNLLEFRLTSPQGEDFPCARCETAICSCLSIFGQGSASLDFAPEKLRPNCKSIFQRCASIDDERMARILFDGLPEKSAGGNEDCSSSGGSSTTAITNNDLPNKGVSCTPETEPQTHISHKISPSLKWLLALDVKVALAIASVVLGYQELISIVKESSLILKALLPEHFTALSLLCAREQSMKKDRINSKVITDVLQQLDLSNLISVNSCKNSPGKRDMHHKQTPMYSWIIDCNSSCLICTLSLRSEIDNKDLAVTSFVCGHTYHTVCLVGRFTGCPACRMRMKNANARRSLQSSKP</sequence>
<dbReference type="InterPro" id="IPR015943">
    <property type="entry name" value="WD40/YVTN_repeat-like_dom_sf"/>
</dbReference>
<evidence type="ECO:0000256" key="5">
    <source>
        <dbReference type="SAM" id="MobiDB-lite"/>
    </source>
</evidence>
<keyword evidence="1 3" id="KW-0479">Metal-binding</keyword>
<keyword evidence="8" id="KW-1185">Reference proteome</keyword>
<feature type="domain" description="RING-type" evidence="6">
    <location>
        <begin position="1004"/>
        <end position="1047"/>
    </location>
</feature>
<accession>A0ABR1BRP3</accession>
<evidence type="ECO:0000256" key="2">
    <source>
        <dbReference type="ARBA" id="ARBA00022833"/>
    </source>
</evidence>
<feature type="region of interest" description="Disordered" evidence="5">
    <location>
        <begin position="479"/>
        <end position="512"/>
    </location>
</feature>
<evidence type="ECO:0000256" key="1">
    <source>
        <dbReference type="ARBA" id="ARBA00022771"/>
    </source>
</evidence>
<feature type="coiled-coil region" evidence="4">
    <location>
        <begin position="423"/>
        <end position="450"/>
    </location>
</feature>
<protein>
    <recommendedName>
        <fullName evidence="6">RING-type domain-containing protein</fullName>
    </recommendedName>
</protein>
<dbReference type="PANTHER" id="PTHR23287">
    <property type="entry name" value="RUBY-EYE2-LIKE PROTEIN"/>
    <property type="match status" value="1"/>
</dbReference>
<evidence type="ECO:0000256" key="4">
    <source>
        <dbReference type="SAM" id="Coils"/>
    </source>
</evidence>
<evidence type="ECO:0000313" key="8">
    <source>
        <dbReference type="Proteomes" id="UP001303046"/>
    </source>
</evidence>
<dbReference type="InterPro" id="IPR001841">
    <property type="entry name" value="Znf_RING"/>
</dbReference>
<reference evidence="7 8" key="1">
    <citation type="submission" date="2023-08" db="EMBL/GenBank/DDBJ databases">
        <title>A Necator americanus chromosomal reference genome.</title>
        <authorList>
            <person name="Ilik V."/>
            <person name="Petrzelkova K.J."/>
            <person name="Pardy F."/>
            <person name="Fuh T."/>
            <person name="Niatou-Singa F.S."/>
            <person name="Gouil Q."/>
            <person name="Baker L."/>
            <person name="Ritchie M.E."/>
            <person name="Jex A.R."/>
            <person name="Gazzola D."/>
            <person name="Li H."/>
            <person name="Toshio Fujiwara R."/>
            <person name="Zhan B."/>
            <person name="Aroian R.V."/>
            <person name="Pafco B."/>
            <person name="Schwarz E.M."/>
        </authorList>
    </citation>
    <scope>NUCLEOTIDE SEQUENCE [LARGE SCALE GENOMIC DNA]</scope>
    <source>
        <strain evidence="7 8">Aroian</strain>
        <tissue evidence="7">Whole animal</tissue>
    </source>
</reference>
<dbReference type="Gene3D" id="2.130.10.10">
    <property type="entry name" value="YVTN repeat-like/Quinoprotein amine dehydrogenase"/>
    <property type="match status" value="1"/>
</dbReference>
<dbReference type="SUPFAM" id="SSF57850">
    <property type="entry name" value="RING/U-box"/>
    <property type="match status" value="1"/>
</dbReference>
<dbReference type="Proteomes" id="UP001303046">
    <property type="component" value="Unassembled WGS sequence"/>
</dbReference>
<dbReference type="PROSITE" id="PS50089">
    <property type="entry name" value="ZF_RING_2"/>
    <property type="match status" value="1"/>
</dbReference>
<feature type="compositionally biased region" description="Basic and acidic residues" evidence="5">
    <location>
        <begin position="635"/>
        <end position="656"/>
    </location>
</feature>
<evidence type="ECO:0000313" key="7">
    <source>
        <dbReference type="EMBL" id="KAK6727992.1"/>
    </source>
</evidence>
<keyword evidence="1 3" id="KW-0863">Zinc-finger</keyword>
<keyword evidence="2" id="KW-0862">Zinc</keyword>
<dbReference type="SMART" id="SM00320">
    <property type="entry name" value="WD40"/>
    <property type="match status" value="2"/>
</dbReference>
<dbReference type="InterPro" id="IPR001680">
    <property type="entry name" value="WD40_rpt"/>
</dbReference>
<evidence type="ECO:0000256" key="3">
    <source>
        <dbReference type="PROSITE-ProRule" id="PRU00175"/>
    </source>
</evidence>
<keyword evidence="4" id="KW-0175">Coiled coil</keyword>
<dbReference type="PANTHER" id="PTHR23287:SF18">
    <property type="entry name" value="BLOC-2 COMPLEX MEMBER HPS5"/>
    <property type="match status" value="1"/>
</dbReference>
<dbReference type="EMBL" id="JAVFWL010000001">
    <property type="protein sequence ID" value="KAK6727992.1"/>
    <property type="molecule type" value="Genomic_DNA"/>
</dbReference>
<proteinExistence type="predicted"/>
<comment type="caution">
    <text evidence="7">The sequence shown here is derived from an EMBL/GenBank/DDBJ whole genome shotgun (WGS) entry which is preliminary data.</text>
</comment>
<feature type="region of interest" description="Disordered" evidence="5">
    <location>
        <begin position="845"/>
        <end position="879"/>
    </location>
</feature>
<dbReference type="SUPFAM" id="SSF69322">
    <property type="entry name" value="Tricorn protease domain 2"/>
    <property type="match status" value="1"/>
</dbReference>
<feature type="region of interest" description="Disordered" evidence="5">
    <location>
        <begin position="633"/>
        <end position="662"/>
    </location>
</feature>